<comment type="caution">
    <text evidence="2">The sequence shown here is derived from an EMBL/GenBank/DDBJ whole genome shotgun (WGS) entry which is preliminary data.</text>
</comment>
<feature type="region of interest" description="Disordered" evidence="1">
    <location>
        <begin position="55"/>
        <end position="85"/>
    </location>
</feature>
<dbReference type="AlphaFoldDB" id="A0AAN8P9Y2"/>
<accession>A0AAN8P9Y2</accession>
<feature type="compositionally biased region" description="Basic and acidic residues" evidence="1">
    <location>
        <begin position="58"/>
        <end position="78"/>
    </location>
</feature>
<dbReference type="Proteomes" id="UP001307849">
    <property type="component" value="Unassembled WGS sequence"/>
</dbReference>
<evidence type="ECO:0000313" key="2">
    <source>
        <dbReference type="EMBL" id="KAK6521301.1"/>
    </source>
</evidence>
<gene>
    <name evidence="2" type="ORF">TWF506_001524</name>
</gene>
<reference evidence="2 3" key="1">
    <citation type="submission" date="2019-10" db="EMBL/GenBank/DDBJ databases">
        <authorList>
            <person name="Palmer J.M."/>
        </authorList>
    </citation>
    <scope>NUCLEOTIDE SEQUENCE [LARGE SCALE GENOMIC DNA]</scope>
    <source>
        <strain evidence="2 3">TWF506</strain>
    </source>
</reference>
<keyword evidence="3" id="KW-1185">Reference proteome</keyword>
<sequence length="85" mass="9789">MGILGSGIEIEIEIEIEIDEVASRRKEGSSRIKPYAFCLLPDILKTKRKVNCSMRPKTRTEYVKSAERENLRKDDSDQRFSSGRL</sequence>
<name>A0AAN8P9Y2_9PEZI</name>
<organism evidence="2 3">
    <name type="scientific">Arthrobotrys conoides</name>
    <dbReference type="NCBI Taxonomy" id="74498"/>
    <lineage>
        <taxon>Eukaryota</taxon>
        <taxon>Fungi</taxon>
        <taxon>Dikarya</taxon>
        <taxon>Ascomycota</taxon>
        <taxon>Pezizomycotina</taxon>
        <taxon>Orbiliomycetes</taxon>
        <taxon>Orbiliales</taxon>
        <taxon>Orbiliaceae</taxon>
        <taxon>Arthrobotrys</taxon>
    </lineage>
</organism>
<protein>
    <submittedName>
        <fullName evidence="2">Uncharacterized protein</fullName>
    </submittedName>
</protein>
<dbReference type="EMBL" id="JAVHJM010000001">
    <property type="protein sequence ID" value="KAK6521301.1"/>
    <property type="molecule type" value="Genomic_DNA"/>
</dbReference>
<evidence type="ECO:0000313" key="3">
    <source>
        <dbReference type="Proteomes" id="UP001307849"/>
    </source>
</evidence>
<proteinExistence type="predicted"/>
<evidence type="ECO:0000256" key="1">
    <source>
        <dbReference type="SAM" id="MobiDB-lite"/>
    </source>
</evidence>